<name>A0A397ZP29_BRACM</name>
<evidence type="ECO:0000313" key="2">
    <source>
        <dbReference type="Proteomes" id="UP000264353"/>
    </source>
</evidence>
<sequence>MDHPDWILKGLELEKLRNFVISYAERDSVTAVQALKRVSAVVKGEGEENKDWLRYLHLSPEQHPWPIFSGEEGKAALISHLLDLMNVIESDFEVLRKHLGKEDPKTAPQGVFTSRLLVSSSRSKMLQKINGLVDEEIRAQKAEDLELLIWKVKTRTLEHLMLGLVVQKPNQLEKLKRIEKCLCDVICDGRVFIITNRFVPQPEFFPVVQVSQSMDQEQHVSNAQELIDLLVEFLDLIGGCDIGKLRKDKLDETKDMVTKILADLEETALAEGGVYQENL</sequence>
<gene>
    <name evidence="1" type="ORF">BRARA_D02460</name>
</gene>
<dbReference type="Proteomes" id="UP000264353">
    <property type="component" value="Chromosome A4"/>
</dbReference>
<dbReference type="AlphaFoldDB" id="A0A397ZP29"/>
<protein>
    <submittedName>
        <fullName evidence="1">Uncharacterized protein</fullName>
    </submittedName>
</protein>
<organism evidence="1 2">
    <name type="scientific">Brassica campestris</name>
    <name type="common">Field mustard</name>
    <dbReference type="NCBI Taxonomy" id="3711"/>
    <lineage>
        <taxon>Eukaryota</taxon>
        <taxon>Viridiplantae</taxon>
        <taxon>Streptophyta</taxon>
        <taxon>Embryophyta</taxon>
        <taxon>Tracheophyta</taxon>
        <taxon>Spermatophyta</taxon>
        <taxon>Magnoliopsida</taxon>
        <taxon>eudicotyledons</taxon>
        <taxon>Gunneridae</taxon>
        <taxon>Pentapetalae</taxon>
        <taxon>rosids</taxon>
        <taxon>malvids</taxon>
        <taxon>Brassicales</taxon>
        <taxon>Brassicaceae</taxon>
        <taxon>Brassiceae</taxon>
        <taxon>Brassica</taxon>
    </lineage>
</organism>
<dbReference type="EMBL" id="CM010631">
    <property type="protein sequence ID" value="RID67377.1"/>
    <property type="molecule type" value="Genomic_DNA"/>
</dbReference>
<evidence type="ECO:0000313" key="1">
    <source>
        <dbReference type="EMBL" id="RID67377.1"/>
    </source>
</evidence>
<reference evidence="1 2" key="1">
    <citation type="submission" date="2018-06" db="EMBL/GenBank/DDBJ databases">
        <title>WGS assembly of Brassica rapa FPsc.</title>
        <authorList>
            <person name="Bowman J."/>
            <person name="Kohchi T."/>
            <person name="Yamato K."/>
            <person name="Jenkins J."/>
            <person name="Shu S."/>
            <person name="Ishizaki K."/>
            <person name="Yamaoka S."/>
            <person name="Nishihama R."/>
            <person name="Nakamura Y."/>
            <person name="Berger F."/>
            <person name="Adam C."/>
            <person name="Aki S."/>
            <person name="Althoff F."/>
            <person name="Araki T."/>
            <person name="Arteaga-Vazquez M."/>
            <person name="Balasubrmanian S."/>
            <person name="Bauer D."/>
            <person name="Boehm C."/>
            <person name="Briginshaw L."/>
            <person name="Caballero-Perez J."/>
            <person name="Catarino B."/>
            <person name="Chen F."/>
            <person name="Chiyoda S."/>
            <person name="Chovatia M."/>
            <person name="Davies K."/>
            <person name="Delmans M."/>
            <person name="Demura T."/>
            <person name="Dierschke T."/>
            <person name="Dolan L."/>
            <person name="Dorantes-Acosta A."/>
            <person name="Eklund D."/>
            <person name="Florent S."/>
            <person name="Flores-Sandoval E."/>
            <person name="Fujiyama A."/>
            <person name="Fukuzawa H."/>
            <person name="Galik B."/>
            <person name="Grimanelli D."/>
            <person name="Grimwood J."/>
            <person name="Grossniklaus U."/>
            <person name="Hamada T."/>
            <person name="Haseloff J."/>
            <person name="Hetherington A."/>
            <person name="Higo A."/>
            <person name="Hirakawa Y."/>
            <person name="Hundley H."/>
            <person name="Ikeda Y."/>
            <person name="Inoue K."/>
            <person name="Inoue S."/>
            <person name="Ishida S."/>
            <person name="Jia Q."/>
            <person name="Kakita M."/>
            <person name="Kanazawa T."/>
            <person name="Kawai Y."/>
            <person name="Kawashima T."/>
            <person name="Kennedy M."/>
            <person name="Kinose K."/>
            <person name="Kinoshita T."/>
            <person name="Kohara Y."/>
            <person name="Koide E."/>
            <person name="Komatsu K."/>
            <person name="Kopischke S."/>
            <person name="Kubo M."/>
            <person name="Kyozuka J."/>
            <person name="Lagercrantz U."/>
            <person name="Lin S."/>
            <person name="Lindquist E."/>
            <person name="Lipzen A."/>
            <person name="Lu C."/>
            <person name="Luna E."/>
            <person name="Martienssen R."/>
            <person name="Minamino N."/>
            <person name="Mizutani M."/>
            <person name="Mizutani M."/>
            <person name="Mochizuki N."/>
            <person name="Monte I."/>
            <person name="Mosher R."/>
            <person name="Nagasaki H."/>
            <person name="Nakagami H."/>
            <person name="Naramoto S."/>
            <person name="Nishitani K."/>
            <person name="Ohtani M."/>
            <person name="Okamoto T."/>
            <person name="Okumura M."/>
            <person name="Phillips J."/>
            <person name="Pollak B."/>
            <person name="Reinders A."/>
            <person name="Roevekamp M."/>
            <person name="Sano R."/>
            <person name="Sawa S."/>
            <person name="Schmid M."/>
            <person name="Shirakawa M."/>
            <person name="Solano R."/>
            <person name="Spunde A."/>
            <person name="Suetsugu N."/>
            <person name="Sugano S."/>
            <person name="Sugiyama A."/>
            <person name="Sun R."/>
            <person name="Suzuki Y."/>
            <person name="Takenaka M."/>
            <person name="Takezawa D."/>
            <person name="Tomogane H."/>
            <person name="Tsuzuki M."/>
            <person name="Ueda T."/>
            <person name="Umeda M."/>
            <person name="Ward J."/>
            <person name="Watanabe Y."/>
            <person name="Yazaki K."/>
            <person name="Yokoyama R."/>
            <person name="Yoshitake Y."/>
            <person name="Yotsui I."/>
            <person name="Zachgo S."/>
            <person name="Schmutz J."/>
        </authorList>
    </citation>
    <scope>NUCLEOTIDE SEQUENCE [LARGE SCALE GENOMIC DNA]</scope>
    <source>
        <strain evidence="2">cv. B-3</strain>
    </source>
</reference>
<proteinExistence type="predicted"/>
<accession>A0A397ZP29</accession>